<dbReference type="EMBL" id="CALNXK010000180">
    <property type="protein sequence ID" value="CAH3173261.1"/>
    <property type="molecule type" value="Genomic_DNA"/>
</dbReference>
<evidence type="ECO:0000259" key="4">
    <source>
        <dbReference type="PROSITE" id="PS51959"/>
    </source>
</evidence>
<dbReference type="InterPro" id="IPR015943">
    <property type="entry name" value="WD40/YVTN_repeat-like_dom_sf"/>
</dbReference>
<dbReference type="InterPro" id="IPR018998">
    <property type="entry name" value="EndoU_C"/>
</dbReference>
<evidence type="ECO:0008006" key="7">
    <source>
        <dbReference type="Google" id="ProtNLM"/>
    </source>
</evidence>
<evidence type="ECO:0000256" key="2">
    <source>
        <dbReference type="ARBA" id="ARBA00022801"/>
    </source>
</evidence>
<dbReference type="Gene3D" id="2.130.10.10">
    <property type="entry name" value="YVTN repeat-like/Quinoprotein amine dehydrogenase"/>
    <property type="match status" value="2"/>
</dbReference>
<name>A0ABN8R3A1_9CNID</name>
<keyword evidence="6" id="KW-1185">Reference proteome</keyword>
<gene>
    <name evidence="5" type="ORF">PLOB_00013545</name>
</gene>
<dbReference type="PANTHER" id="PTHR10039">
    <property type="entry name" value="AMELOGENIN"/>
    <property type="match status" value="1"/>
</dbReference>
<protein>
    <recommendedName>
        <fullName evidence="7">E3 ubiquitin-protein ligase DZIP3</fullName>
    </recommendedName>
</protein>
<evidence type="ECO:0000313" key="6">
    <source>
        <dbReference type="Proteomes" id="UP001159405"/>
    </source>
</evidence>
<accession>A0ABN8R3A1</accession>
<proteinExistence type="predicted"/>
<dbReference type="PROSITE" id="PS51959">
    <property type="entry name" value="ENDOU"/>
    <property type="match status" value="1"/>
</dbReference>
<keyword evidence="2" id="KW-0378">Hydrolase</keyword>
<dbReference type="InterPro" id="IPR011047">
    <property type="entry name" value="Quinoprotein_ADH-like_sf"/>
</dbReference>
<dbReference type="SMART" id="SM00320">
    <property type="entry name" value="WD40"/>
    <property type="match status" value="4"/>
</dbReference>
<evidence type="ECO:0000256" key="1">
    <source>
        <dbReference type="ARBA" id="ARBA00022737"/>
    </source>
</evidence>
<dbReference type="Pfam" id="PF18738">
    <property type="entry name" value="HEPN_DZIP3"/>
    <property type="match status" value="1"/>
</dbReference>
<dbReference type="Pfam" id="PF09412">
    <property type="entry name" value="XendoU"/>
    <property type="match status" value="1"/>
</dbReference>
<dbReference type="InterPro" id="IPR007111">
    <property type="entry name" value="NACHT_NTPase"/>
</dbReference>
<dbReference type="InterPro" id="IPR001680">
    <property type="entry name" value="WD40_rpt"/>
</dbReference>
<dbReference type="SUPFAM" id="SSF142877">
    <property type="entry name" value="EndoU-like"/>
    <property type="match status" value="1"/>
</dbReference>
<keyword evidence="1" id="KW-0677">Repeat</keyword>
<evidence type="ECO:0000259" key="3">
    <source>
        <dbReference type="PROSITE" id="PS50837"/>
    </source>
</evidence>
<dbReference type="InterPro" id="IPR027417">
    <property type="entry name" value="P-loop_NTPase"/>
</dbReference>
<dbReference type="InterPro" id="IPR041249">
    <property type="entry name" value="HEPN_DZIP3"/>
</dbReference>
<dbReference type="PANTHER" id="PTHR10039:SF14">
    <property type="entry name" value="NACHT DOMAIN-CONTAINING PROTEIN"/>
    <property type="match status" value="1"/>
</dbReference>
<dbReference type="Pfam" id="PF24883">
    <property type="entry name" value="NPHP3_N"/>
    <property type="match status" value="1"/>
</dbReference>
<feature type="domain" description="NACHT" evidence="3">
    <location>
        <begin position="350"/>
        <end position="497"/>
    </location>
</feature>
<dbReference type="SUPFAM" id="SSF50998">
    <property type="entry name" value="Quinoprotein alcohol dehydrogenase-like"/>
    <property type="match status" value="1"/>
</dbReference>
<dbReference type="PROSITE" id="PS50837">
    <property type="entry name" value="NACHT"/>
    <property type="match status" value="1"/>
</dbReference>
<organism evidence="5 6">
    <name type="scientific">Porites lobata</name>
    <dbReference type="NCBI Taxonomy" id="104759"/>
    <lineage>
        <taxon>Eukaryota</taxon>
        <taxon>Metazoa</taxon>
        <taxon>Cnidaria</taxon>
        <taxon>Anthozoa</taxon>
        <taxon>Hexacorallia</taxon>
        <taxon>Scleractinia</taxon>
        <taxon>Fungiina</taxon>
        <taxon>Poritidae</taxon>
        <taxon>Porites</taxon>
    </lineage>
</organism>
<comment type="caution">
    <text evidence="5">The sequence shown here is derived from an EMBL/GenBank/DDBJ whole genome shotgun (WGS) entry which is preliminary data.</text>
</comment>
<dbReference type="InterPro" id="IPR037227">
    <property type="entry name" value="EndoU-like"/>
</dbReference>
<feature type="domain" description="EndoU" evidence="4">
    <location>
        <begin position="1464"/>
        <end position="1536"/>
    </location>
</feature>
<dbReference type="InterPro" id="IPR056884">
    <property type="entry name" value="NPHP3-like_N"/>
</dbReference>
<dbReference type="Gene3D" id="3.40.50.300">
    <property type="entry name" value="P-loop containing nucleotide triphosphate hydrolases"/>
    <property type="match status" value="1"/>
</dbReference>
<dbReference type="Proteomes" id="UP001159405">
    <property type="component" value="Unassembled WGS sequence"/>
</dbReference>
<sequence>MATAAVTPLASSVEKTNGVKLNRLLIDGGTTVLRKAFDRYHPPAGLATDLNTYKPLLMNLFRKKVLRKPQWEKLFPPTGASPDSSKFDITLLFVLLTNICGLTPPGLDWYTNPAPSDTSFEANLARVRFYRNELYGHVTTTGVDSLSFASLWAEISRVLVSLGLAKAEVDRLKSEKCSEQHYIDVLIEWAESEEAIKSDLKKIHQSENRLQQAVDDVRQTQVKTHKTMEDMYQNQTNTQQSIEGVCKTVAEVLRTQIENQQTLEEVRQTQTKNEQELKKVAAGFQELNTKVDSIKEEGGKDRNDEVLQNLAKSEFRGDIEYYVERFQTGTREWVFDRVQKWLDDRGSQNRVMVISGNAGMGKSVIAAVICKRMQEAGRLTGSHFCKYNNVRYCKPQLMLHSLAFHLSTALPEYKQALVKQLSRNLGANLNNMSVEELFALLFKEPLSAVGDPGRNMLIVIDGLDESEYHGRNDLLNVISRQFCLLPNWIRFLVTTRPATNIAEKLKHLKPFELKHDDQKNLEDIRVLFTKKLQDMLKPVEEEEESELLEKLVLKSEGLMLYAGFLVLFINENASALHQKDLDGSLPLGISSVYDFYFSRLQDELTRIEELDIKEEHFLNLLSAITASREPLPVGFVSKVLVPGINSPLARRKVLKALASVSALLPICDERLHVIHKSVKDWLTDTSCYGEHEFIVEEKYGHQILEELCIDELVGLKRKGAGNAQLSATEKYALYHGARHMLHSGVDIEPLKVDELTKAYVIDLEILYAKILMNGSVAAEDLLWLEKTGISAILSEESKSILDTLLFLLRKFLNRFTDAPRTFLQTILNEGGKVLSFKASNLLQNGYPGIPYMENLHKEPQQGGVEARFECSACVVCLDVSPKLEYMVCECSDGMLQLWSLHTGRRMWTRPVKEKRCFKRDYEHEAFRKLPSVDVASFFRSVVFHPIKHIVLPGILSHAYGLEGELKPLFPKSGCRFSVCSISGDKSKIVTDCPQNSKCLFLWSLKDGSEIDRISRDEDILSFAWSRDGRLLAISHSSGLICLVDVMHDFIELAQTTTTKVCGILKFSPDHQSLFCWHWYKFFNQQVYRLDVDMDSVRNTYSLNVVENVSYDYQSFESFDDCGFLLGDIVVSKQTGSMLFVLGEESLLRCLGRVIEMVNILNANKRVRCVASKIALSLDGRTVYVSSCGTVTAWDLVSGNPQAEKNLEITWPKIFIPLKEGILITTGPKIFELWDYKLSDCIKRWTGLSDFEQVIPISEELIALVFEFEVKVLNTSSGEFISSIQVSHRRVITCSSKFELLTEICGSLQLFDGTTVVWQKDWSTDRGVFSPKGELLVVLTSQGPLVLDSVSGKGLCILPTSAMDILCQFVSDEECVSVNHGIESSTVQLFNVRSGDLLSSMEVESRITCLAASSKNGLFAIGLLDCKPNFKVIKVHLPRRTVGGTTGELLEKHITSEDWSMNKPLTVRFNWKGDLKRIGGSFIGTSPEFEMALCTVCFLAREGDGRIDRIELDDYDVIVKAHRFGANLLSTCYPINK</sequence>
<dbReference type="SUPFAM" id="SSF52540">
    <property type="entry name" value="P-loop containing nucleoside triphosphate hydrolases"/>
    <property type="match status" value="1"/>
</dbReference>
<evidence type="ECO:0000313" key="5">
    <source>
        <dbReference type="EMBL" id="CAH3173261.1"/>
    </source>
</evidence>
<reference evidence="5 6" key="1">
    <citation type="submission" date="2022-05" db="EMBL/GenBank/DDBJ databases">
        <authorList>
            <consortium name="Genoscope - CEA"/>
            <person name="William W."/>
        </authorList>
    </citation>
    <scope>NUCLEOTIDE SEQUENCE [LARGE SCALE GENOMIC DNA]</scope>
</reference>